<dbReference type="AlphaFoldDB" id="A0A9P7B0D6"/>
<evidence type="ECO:0000313" key="5">
    <source>
        <dbReference type="Proteomes" id="UP000785200"/>
    </source>
</evidence>
<dbReference type="OrthoDB" id="3358371at2759"/>
<organism evidence="4 5">
    <name type="scientific">Hyphodiscus hymeniophilus</name>
    <dbReference type="NCBI Taxonomy" id="353542"/>
    <lineage>
        <taxon>Eukaryota</taxon>
        <taxon>Fungi</taxon>
        <taxon>Dikarya</taxon>
        <taxon>Ascomycota</taxon>
        <taxon>Pezizomycotina</taxon>
        <taxon>Leotiomycetes</taxon>
        <taxon>Helotiales</taxon>
        <taxon>Hyphodiscaceae</taxon>
        <taxon>Hyphodiscus</taxon>
    </lineage>
</organism>
<keyword evidence="5" id="KW-1185">Reference proteome</keyword>
<comment type="similarity">
    <text evidence="1">Belongs to the NmrA-type oxidoreductase family.</text>
</comment>
<dbReference type="InterPro" id="IPR036291">
    <property type="entry name" value="NAD(P)-bd_dom_sf"/>
</dbReference>
<feature type="domain" description="NmrA-like" evidence="3">
    <location>
        <begin position="2"/>
        <end position="289"/>
    </location>
</feature>
<dbReference type="EMBL" id="VNKQ01000003">
    <property type="protein sequence ID" value="KAG0652065.1"/>
    <property type="molecule type" value="Genomic_DNA"/>
</dbReference>
<dbReference type="Gene3D" id="3.40.50.720">
    <property type="entry name" value="NAD(P)-binding Rossmann-like Domain"/>
    <property type="match status" value="1"/>
</dbReference>
<evidence type="ECO:0000256" key="1">
    <source>
        <dbReference type="ARBA" id="ARBA00006328"/>
    </source>
</evidence>
<dbReference type="PANTHER" id="PTHR42748">
    <property type="entry name" value="NITROGEN METABOLITE REPRESSION PROTEIN NMRA FAMILY MEMBER"/>
    <property type="match status" value="1"/>
</dbReference>
<name>A0A9P7B0D6_9HELO</name>
<dbReference type="Gene3D" id="3.90.25.10">
    <property type="entry name" value="UDP-galactose 4-epimerase, domain 1"/>
    <property type="match status" value="1"/>
</dbReference>
<evidence type="ECO:0000256" key="2">
    <source>
        <dbReference type="ARBA" id="ARBA00022857"/>
    </source>
</evidence>
<reference evidence="4" key="1">
    <citation type="submission" date="2019-07" db="EMBL/GenBank/DDBJ databases">
        <title>Hyphodiscus hymeniophilus genome sequencing and assembly.</title>
        <authorList>
            <person name="Kramer G."/>
            <person name="Nodwell J."/>
        </authorList>
    </citation>
    <scope>NUCLEOTIDE SEQUENCE</scope>
    <source>
        <strain evidence="4">ATCC 34498</strain>
    </source>
</reference>
<protein>
    <recommendedName>
        <fullName evidence="3">NmrA-like domain-containing protein</fullName>
    </recommendedName>
</protein>
<gene>
    <name evidence="4" type="ORF">D0Z07_1192</name>
</gene>
<keyword evidence="2" id="KW-0521">NADP</keyword>
<accession>A0A9P7B0D6</accession>
<dbReference type="PANTHER" id="PTHR42748:SF26">
    <property type="entry name" value="NMRA-LIKE DOMAIN-CONTAINING PROTEIN"/>
    <property type="match status" value="1"/>
</dbReference>
<comment type="caution">
    <text evidence="4">The sequence shown here is derived from an EMBL/GenBank/DDBJ whole genome shotgun (WGS) entry which is preliminary data.</text>
</comment>
<proteinExistence type="inferred from homology"/>
<dbReference type="InterPro" id="IPR008030">
    <property type="entry name" value="NmrA-like"/>
</dbReference>
<evidence type="ECO:0000313" key="4">
    <source>
        <dbReference type="EMBL" id="KAG0652065.1"/>
    </source>
</evidence>
<dbReference type="Proteomes" id="UP000785200">
    <property type="component" value="Unassembled WGS sequence"/>
</dbReference>
<sequence length="325" mass="35110">MAKTIAILGVTGNQGGSVASTFLSLGWQVRGITRSATSPAALDLKARGITLIEADQDDSASLVKAFSGAHVIFAMTDFWAAFSESYGKLSKVSDRAAGEHAREIEVTRGKKLVDAAAKVLADEAVLERFVLSTLPGFKDVSGGKYTFAYHFDGKADISAYLKGKETLWAKSSLLNMGFYMTNLVKSGTMVGFTKKYVMRKPGKNTAIHPFVNTRDTGAFVELLVNSPPCQDLLGVSEMGSYNTFMELLTEVSGKSCISQEISVEDADKALPGGLGREVGESTATSAEFGWGKHLVMPKDLNPDIKLTSLRKYIEGENWTDLFNKM</sequence>
<dbReference type="InterPro" id="IPR051164">
    <property type="entry name" value="NmrA-like_oxidored"/>
</dbReference>
<evidence type="ECO:0000259" key="3">
    <source>
        <dbReference type="Pfam" id="PF05368"/>
    </source>
</evidence>
<dbReference type="SUPFAM" id="SSF51735">
    <property type="entry name" value="NAD(P)-binding Rossmann-fold domains"/>
    <property type="match status" value="1"/>
</dbReference>
<dbReference type="Pfam" id="PF05368">
    <property type="entry name" value="NmrA"/>
    <property type="match status" value="1"/>
</dbReference>
<dbReference type="GO" id="GO:0005634">
    <property type="term" value="C:nucleus"/>
    <property type="evidence" value="ECO:0007669"/>
    <property type="project" value="TreeGrafter"/>
</dbReference>